<reference evidence="3" key="1">
    <citation type="submission" date="2014-09" db="EMBL/GenBank/DDBJ databases">
        <title>Genome sequence of the luminous mushroom Mycena chlorophos for searching fungal bioluminescence genes.</title>
        <authorList>
            <person name="Tanaka Y."/>
            <person name="Kasuga D."/>
            <person name="Oba Y."/>
            <person name="Hase S."/>
            <person name="Sato K."/>
            <person name="Oba Y."/>
            <person name="Sakakibara Y."/>
        </authorList>
    </citation>
    <scope>NUCLEOTIDE SEQUENCE</scope>
</reference>
<dbReference type="Proteomes" id="UP000815677">
    <property type="component" value="Unassembled WGS sequence"/>
</dbReference>
<evidence type="ECO:0000313" key="3">
    <source>
        <dbReference type="EMBL" id="GAT58020.1"/>
    </source>
</evidence>
<sequence>MSSSSDDVSLLEHVDKQQSYALNESSKHTLRSIIDDKTRNTTTNFVQSDDGDPELLLNIHFNQTVRVRSIVFKAAGDGAPKKIRLLANGGGAVGFEDIGDDDSATQTIELSAEDVANGKPTPLRFVRFQSVNSIHIFIVSNQGDADETRLDALDILGVPVETTKDLSGLKKQDEH</sequence>
<gene>
    <name evidence="3" type="ORF">MCHLO_14492</name>
</gene>
<dbReference type="PROSITE" id="PS51532">
    <property type="entry name" value="PITH"/>
    <property type="match status" value="1"/>
</dbReference>
<keyword evidence="4" id="KW-1185">Reference proteome</keyword>
<dbReference type="InterPro" id="IPR010400">
    <property type="entry name" value="PITH_dom"/>
</dbReference>
<organism evidence="3 4">
    <name type="scientific">Mycena chlorophos</name>
    <name type="common">Agaric fungus</name>
    <name type="synonym">Agaricus chlorophos</name>
    <dbReference type="NCBI Taxonomy" id="658473"/>
    <lineage>
        <taxon>Eukaryota</taxon>
        <taxon>Fungi</taxon>
        <taxon>Dikarya</taxon>
        <taxon>Basidiomycota</taxon>
        <taxon>Agaricomycotina</taxon>
        <taxon>Agaricomycetes</taxon>
        <taxon>Agaricomycetidae</taxon>
        <taxon>Agaricales</taxon>
        <taxon>Marasmiineae</taxon>
        <taxon>Mycenaceae</taxon>
        <taxon>Mycena</taxon>
    </lineage>
</organism>
<comment type="similarity">
    <text evidence="1">Belongs to the PITHD1 family.</text>
</comment>
<dbReference type="SUPFAM" id="SSF49785">
    <property type="entry name" value="Galactose-binding domain-like"/>
    <property type="match status" value="1"/>
</dbReference>
<accession>A0ABQ0M3Y7</accession>
<dbReference type="Pfam" id="PF06201">
    <property type="entry name" value="PITH"/>
    <property type="match status" value="1"/>
</dbReference>
<dbReference type="InterPro" id="IPR045099">
    <property type="entry name" value="PITH1-like"/>
</dbReference>
<dbReference type="PANTHER" id="PTHR12175:SF5">
    <property type="entry name" value="OS03G0795500 PROTEIN"/>
    <property type="match status" value="1"/>
</dbReference>
<dbReference type="InterPro" id="IPR008979">
    <property type="entry name" value="Galactose-bd-like_sf"/>
</dbReference>
<proteinExistence type="inferred from homology"/>
<dbReference type="PANTHER" id="PTHR12175">
    <property type="entry name" value="AD039 HT014 THIOREDOXIN FAMILY TRP26"/>
    <property type="match status" value="1"/>
</dbReference>
<feature type="domain" description="PITH" evidence="2">
    <location>
        <begin position="1"/>
        <end position="175"/>
    </location>
</feature>
<dbReference type="Gene3D" id="2.60.120.470">
    <property type="entry name" value="PITH domain"/>
    <property type="match status" value="1"/>
</dbReference>
<protein>
    <recommendedName>
        <fullName evidence="2">PITH domain-containing protein</fullName>
    </recommendedName>
</protein>
<name>A0ABQ0M3Y7_MYCCL</name>
<dbReference type="InterPro" id="IPR037047">
    <property type="entry name" value="PITH_dom_sf"/>
</dbReference>
<evidence type="ECO:0000259" key="2">
    <source>
        <dbReference type="PROSITE" id="PS51532"/>
    </source>
</evidence>
<evidence type="ECO:0000256" key="1">
    <source>
        <dbReference type="ARBA" id="ARBA00025788"/>
    </source>
</evidence>
<dbReference type="EMBL" id="DF849547">
    <property type="protein sequence ID" value="GAT58020.1"/>
    <property type="molecule type" value="Genomic_DNA"/>
</dbReference>
<evidence type="ECO:0000313" key="4">
    <source>
        <dbReference type="Proteomes" id="UP000815677"/>
    </source>
</evidence>